<feature type="transmembrane region" description="Helical" evidence="2">
    <location>
        <begin position="147"/>
        <end position="165"/>
    </location>
</feature>
<dbReference type="Proteomes" id="UP001500973">
    <property type="component" value="Unassembled WGS sequence"/>
</dbReference>
<keyword evidence="2" id="KW-1133">Transmembrane helix</keyword>
<reference evidence="4" key="1">
    <citation type="journal article" date="2019" name="Int. J. Syst. Evol. Microbiol.">
        <title>The Global Catalogue of Microorganisms (GCM) 10K type strain sequencing project: providing services to taxonomists for standard genome sequencing and annotation.</title>
        <authorList>
            <consortium name="The Broad Institute Genomics Platform"/>
            <consortium name="The Broad Institute Genome Sequencing Center for Infectious Disease"/>
            <person name="Wu L."/>
            <person name="Ma J."/>
        </authorList>
    </citation>
    <scope>NUCLEOTIDE SEQUENCE [LARGE SCALE GENOMIC DNA]</scope>
    <source>
        <strain evidence="4">JCM 11756</strain>
    </source>
</reference>
<protein>
    <recommendedName>
        <fullName evidence="5">ATP/GTP-binding protein</fullName>
    </recommendedName>
</protein>
<feature type="compositionally biased region" description="Pro residues" evidence="1">
    <location>
        <begin position="17"/>
        <end position="26"/>
    </location>
</feature>
<evidence type="ECO:0008006" key="5">
    <source>
        <dbReference type="Google" id="ProtNLM"/>
    </source>
</evidence>
<evidence type="ECO:0000256" key="1">
    <source>
        <dbReference type="SAM" id="MobiDB-lite"/>
    </source>
</evidence>
<accession>A0ABP4JXY6</accession>
<dbReference type="InterPro" id="IPR027417">
    <property type="entry name" value="P-loop_NTPase"/>
</dbReference>
<evidence type="ECO:0000256" key="2">
    <source>
        <dbReference type="SAM" id="Phobius"/>
    </source>
</evidence>
<evidence type="ECO:0000313" key="3">
    <source>
        <dbReference type="EMBL" id="GAA1434374.1"/>
    </source>
</evidence>
<dbReference type="SUPFAM" id="SSF52540">
    <property type="entry name" value="P-loop containing nucleoside triphosphate hydrolases"/>
    <property type="match status" value="1"/>
</dbReference>
<dbReference type="EMBL" id="BAAAIZ010000116">
    <property type="protein sequence ID" value="GAA1434374.1"/>
    <property type="molecule type" value="Genomic_DNA"/>
</dbReference>
<dbReference type="Gene3D" id="3.40.50.300">
    <property type="entry name" value="P-loop containing nucleotide triphosphate hydrolases"/>
    <property type="match status" value="1"/>
</dbReference>
<evidence type="ECO:0000313" key="4">
    <source>
        <dbReference type="Proteomes" id="UP001500973"/>
    </source>
</evidence>
<gene>
    <name evidence="3" type="ORF">GCM10009601_58780</name>
</gene>
<proteinExistence type="predicted"/>
<feature type="transmembrane region" description="Helical" evidence="2">
    <location>
        <begin position="177"/>
        <end position="196"/>
    </location>
</feature>
<keyword evidence="2" id="KW-0812">Transmembrane</keyword>
<feature type="transmembrane region" description="Helical" evidence="2">
    <location>
        <begin position="202"/>
        <end position="219"/>
    </location>
</feature>
<feature type="transmembrane region" description="Helical" evidence="2">
    <location>
        <begin position="226"/>
        <end position="244"/>
    </location>
</feature>
<organism evidence="3 4">
    <name type="scientific">Streptomyces thermospinosisporus</name>
    <dbReference type="NCBI Taxonomy" id="161482"/>
    <lineage>
        <taxon>Bacteria</taxon>
        <taxon>Bacillati</taxon>
        <taxon>Actinomycetota</taxon>
        <taxon>Actinomycetes</taxon>
        <taxon>Kitasatosporales</taxon>
        <taxon>Streptomycetaceae</taxon>
        <taxon>Streptomyces</taxon>
    </lineage>
</organism>
<dbReference type="RefSeq" id="WP_344016296.1">
    <property type="nucleotide sequence ID" value="NZ_BAAAIZ010000116.1"/>
</dbReference>
<keyword evidence="2" id="KW-0472">Membrane</keyword>
<feature type="region of interest" description="Disordered" evidence="1">
    <location>
        <begin position="1"/>
        <end position="51"/>
    </location>
</feature>
<sequence length="806" mass="85989">MDGDGTQDVRGTRGPAVPGPAAPLKPVPRTSPAVPSQPQHEAQHSRPVASWLDTPRAGTALGVWRFGHVPPRPSSPRRKLAPATVAGAVIPLVAGAFLWTLWLRGNFPYQGELVRLFTPNEWWYRGSLWPKEEFWQGFAARKVADTLFSLLLMCAMGYLGAWPALIRHWLGRWEQPARARVAAGGALVALLLVFPFFDSDPVPVYTTMILLVALITDGWEATDNPLVVLLLVAAIALAVLWPAARWGDWVPLLRRWSAARKAGPRPGAEPVAAKPSQWPSLRTAGQTQAADALAAEVLGGRMNDVDCARIQRSWEALRRAGRLASFTETVLRHGGAAWTHPSGARDLPRRTATHDLLAGQVRIGRWAAAERTPVSHQGAGAALEPATLGTSLLAVGPPGSGRTDRLMVPVAESLTLQALTGGCAVVAVGMASAPLGEDTAYDVVVRPGDPASLHSLDLYAESTDPDEAAAVLAEGLVGDIETIDTPRAATALAQLIGPYRAAYGSFPAVPALRELVEGRQEALTALLDRLPAHDAPALRRELEPWLRQTGAAATAGPAIADRLSLLDRPAFRDSFGEGTPDDDGAGQDAPARTVRPFSLRAIAHHPLRVRIDLPEQGHEEAAHLLARLVLAQFLAVARAGGARDHFLGLVLDDASGAVTRGTVRAVQRLRSHNAGVVLGLRTLGDVPESLHGPLLSAVGCRAAFCGVTTWDGRAFAQAWGTEWVETTEVAQHTVFADQPMTRAMHALRKLVTGKAVTTEAVTVRQVERERWSASELAHGLPPGHAVLSLTDVKGEHAPPLLVDLQG</sequence>
<keyword evidence="4" id="KW-1185">Reference proteome</keyword>
<comment type="caution">
    <text evidence="3">The sequence shown here is derived from an EMBL/GenBank/DDBJ whole genome shotgun (WGS) entry which is preliminary data.</text>
</comment>
<feature type="transmembrane region" description="Helical" evidence="2">
    <location>
        <begin position="80"/>
        <end position="102"/>
    </location>
</feature>
<name>A0ABP4JXY6_9ACTN</name>